<dbReference type="Proteomes" id="UP000620133">
    <property type="component" value="Chromosome"/>
</dbReference>
<dbReference type="Gene3D" id="3.40.50.10170">
    <property type="match status" value="1"/>
</dbReference>
<keyword evidence="1" id="KW-0446">Lipid-binding</keyword>
<dbReference type="InterPro" id="IPR003797">
    <property type="entry name" value="DegV"/>
</dbReference>
<accession>A0A7U9TIC8</accession>
<dbReference type="EMBL" id="AP024412">
    <property type="protein sequence ID" value="BCR35324.1"/>
    <property type="molecule type" value="Genomic_DNA"/>
</dbReference>
<dbReference type="PANTHER" id="PTHR33434">
    <property type="entry name" value="DEGV DOMAIN-CONTAINING PROTEIN DR_1986-RELATED"/>
    <property type="match status" value="1"/>
</dbReference>
<evidence type="ECO:0000313" key="3">
    <source>
        <dbReference type="Proteomes" id="UP000620133"/>
    </source>
</evidence>
<dbReference type="AlphaFoldDB" id="A0A7U9TIC8"/>
<dbReference type="InterPro" id="IPR043168">
    <property type="entry name" value="DegV_C"/>
</dbReference>
<dbReference type="GO" id="GO:0008289">
    <property type="term" value="F:lipid binding"/>
    <property type="evidence" value="ECO:0007669"/>
    <property type="project" value="UniProtKB-KW"/>
</dbReference>
<dbReference type="KEGG" id="manr:MPAN_002170"/>
<dbReference type="PROSITE" id="PS51482">
    <property type="entry name" value="DEGV"/>
    <property type="match status" value="1"/>
</dbReference>
<dbReference type="InterPro" id="IPR050270">
    <property type="entry name" value="DegV_domain_contain"/>
</dbReference>
<gene>
    <name evidence="2" type="ORF">MPAN_002170</name>
</gene>
<evidence type="ECO:0000256" key="1">
    <source>
        <dbReference type="ARBA" id="ARBA00023121"/>
    </source>
</evidence>
<dbReference type="Gene3D" id="3.30.1180.10">
    <property type="match status" value="1"/>
</dbReference>
<dbReference type="SUPFAM" id="SSF82549">
    <property type="entry name" value="DAK1/DegV-like"/>
    <property type="match status" value="1"/>
</dbReference>
<name>A0A7U9TIC8_9MOLU</name>
<evidence type="ECO:0000313" key="2">
    <source>
        <dbReference type="EMBL" id="BCR35324.1"/>
    </source>
</evidence>
<proteinExistence type="predicted"/>
<organism evidence="2 3">
    <name type="scientific">Mariniplasma anaerobium</name>
    <dbReference type="NCBI Taxonomy" id="2735436"/>
    <lineage>
        <taxon>Bacteria</taxon>
        <taxon>Bacillati</taxon>
        <taxon>Mycoplasmatota</taxon>
        <taxon>Mollicutes</taxon>
        <taxon>Acholeplasmatales</taxon>
        <taxon>Acholeplasmataceae</taxon>
        <taxon>Mariniplasma</taxon>
    </lineage>
</organism>
<dbReference type="Pfam" id="PF02645">
    <property type="entry name" value="DegV"/>
    <property type="match status" value="1"/>
</dbReference>
<sequence>MSEKIGLVVCGNSGVDYMSLNYPVKLIRSTLNLDGKEYEDYIDIQANEFYKMIEENPNIDVSTSQTSTGKIASVYEELKEEGYTDVIVVVISSKLSGTFQGAILAKQLVKDLNVYVLDSRTVSYGEAYLVIEAIRLIKEGKKTIEIIDYLEKIRDHIYIYVLVDTLKFLVKNGRLSATSGFLGTLLKIKPLLHIQKDGSLVPFEKIRTTSKAQSRLIEVLEDNIRDKNVIIFIAYTNNKDKAQEIKDILLQKRKDVTIELVPLTPVVGAHAGPGTLGVGYIEI</sequence>
<dbReference type="PANTHER" id="PTHR33434:SF2">
    <property type="entry name" value="FATTY ACID-BINDING PROTEIN TM_1468"/>
    <property type="match status" value="1"/>
</dbReference>
<dbReference type="NCBIfam" id="TIGR00762">
    <property type="entry name" value="DegV"/>
    <property type="match status" value="1"/>
</dbReference>
<reference evidence="2" key="1">
    <citation type="submission" date="2021-01" db="EMBL/GenBank/DDBJ databases">
        <title>Draft genome sequence of Acholeplasmataceae bacterium strain Mahy22.</title>
        <authorList>
            <person name="Watanabe M."/>
            <person name="Kojima H."/>
            <person name="Fukui M."/>
        </authorList>
    </citation>
    <scope>NUCLEOTIDE SEQUENCE</scope>
    <source>
        <strain evidence="2">Mahy22</strain>
    </source>
</reference>
<keyword evidence="3" id="KW-1185">Reference proteome</keyword>
<dbReference type="RefSeq" id="WP_176239758.1">
    <property type="nucleotide sequence ID" value="NZ_AP024412.1"/>
</dbReference>
<protein>
    <submittedName>
        <fullName evidence="2">DegV domain-containing protein</fullName>
    </submittedName>
</protein>